<keyword evidence="2" id="KW-1185">Reference proteome</keyword>
<organism evidence="1 2">
    <name type="scientific">Plenodomus tracheiphilus IPT5</name>
    <dbReference type="NCBI Taxonomy" id="1408161"/>
    <lineage>
        <taxon>Eukaryota</taxon>
        <taxon>Fungi</taxon>
        <taxon>Dikarya</taxon>
        <taxon>Ascomycota</taxon>
        <taxon>Pezizomycotina</taxon>
        <taxon>Dothideomycetes</taxon>
        <taxon>Pleosporomycetidae</taxon>
        <taxon>Pleosporales</taxon>
        <taxon>Pleosporineae</taxon>
        <taxon>Leptosphaeriaceae</taxon>
        <taxon>Plenodomus</taxon>
    </lineage>
</organism>
<evidence type="ECO:0000313" key="2">
    <source>
        <dbReference type="Proteomes" id="UP000799423"/>
    </source>
</evidence>
<gene>
    <name evidence="1" type="ORF">T440DRAFT_472838</name>
</gene>
<reference evidence="1" key="1">
    <citation type="submission" date="2020-01" db="EMBL/GenBank/DDBJ databases">
        <authorList>
            <consortium name="DOE Joint Genome Institute"/>
            <person name="Haridas S."/>
            <person name="Albert R."/>
            <person name="Binder M."/>
            <person name="Bloem J."/>
            <person name="Labutti K."/>
            <person name="Salamov A."/>
            <person name="Andreopoulos B."/>
            <person name="Baker S.E."/>
            <person name="Barry K."/>
            <person name="Bills G."/>
            <person name="Bluhm B.H."/>
            <person name="Cannon C."/>
            <person name="Castanera R."/>
            <person name="Culley D.E."/>
            <person name="Daum C."/>
            <person name="Ezra D."/>
            <person name="Gonzalez J.B."/>
            <person name="Henrissat B."/>
            <person name="Kuo A."/>
            <person name="Liang C."/>
            <person name="Lipzen A."/>
            <person name="Lutzoni F."/>
            <person name="Magnuson J."/>
            <person name="Mondo S."/>
            <person name="Nolan M."/>
            <person name="Ohm R."/>
            <person name="Pangilinan J."/>
            <person name="Park H.-J."/>
            <person name="Ramirez L."/>
            <person name="Alfaro M."/>
            <person name="Sun H."/>
            <person name="Tritt A."/>
            <person name="Yoshinaga Y."/>
            <person name="Zwiers L.-H."/>
            <person name="Turgeon B.G."/>
            <person name="Goodwin S.B."/>
            <person name="Spatafora J.W."/>
            <person name="Crous P.W."/>
            <person name="Grigoriev I.V."/>
        </authorList>
    </citation>
    <scope>NUCLEOTIDE SEQUENCE</scope>
    <source>
        <strain evidence="1">IPT5</strain>
    </source>
</reference>
<evidence type="ECO:0000313" key="1">
    <source>
        <dbReference type="EMBL" id="KAF2845181.1"/>
    </source>
</evidence>
<name>A0A6A7APP7_9PLEO</name>
<proteinExistence type="predicted"/>
<dbReference type="EMBL" id="MU006352">
    <property type="protein sequence ID" value="KAF2845181.1"/>
    <property type="molecule type" value="Genomic_DNA"/>
</dbReference>
<sequence>MTKLIMQTAISGSWLCSQASRAEGSTDVGCAFHQRCGGFGALIAIVLGAHRPRRDCSPALSAGNWRRWSRSCCTDHVSRMSSFLGDSETFWGGELRMGGNILFGATDVVGCINDEDDDDNNINDGQMRVCCGGW</sequence>
<protein>
    <submittedName>
        <fullName evidence="1">Uncharacterized protein</fullName>
    </submittedName>
</protein>
<dbReference type="Proteomes" id="UP000799423">
    <property type="component" value="Unassembled WGS sequence"/>
</dbReference>
<accession>A0A6A7APP7</accession>
<dbReference type="AlphaFoldDB" id="A0A6A7APP7"/>